<comment type="catalytic activity">
    <reaction evidence="9">
        <text>(1S,2R)-1-C-(indol-3-yl)glycerol 3-phosphate + L-serine = D-glyceraldehyde 3-phosphate + L-tryptophan + H2O</text>
        <dbReference type="Rhea" id="RHEA:10532"/>
        <dbReference type="ChEBI" id="CHEBI:15377"/>
        <dbReference type="ChEBI" id="CHEBI:33384"/>
        <dbReference type="ChEBI" id="CHEBI:57912"/>
        <dbReference type="ChEBI" id="CHEBI:58866"/>
        <dbReference type="ChEBI" id="CHEBI:59776"/>
        <dbReference type="EC" id="4.2.1.20"/>
    </reaction>
</comment>
<reference evidence="11 12" key="1">
    <citation type="journal article" date="2010" name="Cell">
        <title>The genome of Naegleria gruberi illuminates early eukaryotic versatility.</title>
        <authorList>
            <person name="Fritz-Laylin L.K."/>
            <person name="Prochnik S.E."/>
            <person name="Ginger M.L."/>
            <person name="Dacks J.B."/>
            <person name="Carpenter M.L."/>
            <person name="Field M.C."/>
            <person name="Kuo A."/>
            <person name="Paredez A."/>
            <person name="Chapman J."/>
            <person name="Pham J."/>
            <person name="Shu S."/>
            <person name="Neupane R."/>
            <person name="Cipriano M."/>
            <person name="Mancuso J."/>
            <person name="Tu H."/>
            <person name="Salamov A."/>
            <person name="Lindquist E."/>
            <person name="Shapiro H."/>
            <person name="Lucas S."/>
            <person name="Grigoriev I.V."/>
            <person name="Cande W.Z."/>
            <person name="Fulton C."/>
            <person name="Rokhsar D.S."/>
            <person name="Dawson S.C."/>
        </authorList>
    </citation>
    <scope>NUCLEOTIDE SEQUENCE [LARGE SCALE GENOMIC DNA]</scope>
    <source>
        <strain evidence="11 12">NEG-M</strain>
    </source>
</reference>
<dbReference type="GeneID" id="8851731"/>
<keyword evidence="6" id="KW-0663">Pyridoxal phosphate</keyword>
<dbReference type="OMA" id="PLTLCQN"/>
<evidence type="ECO:0000256" key="8">
    <source>
        <dbReference type="ARBA" id="ARBA00023239"/>
    </source>
</evidence>
<dbReference type="KEGG" id="ngr:NAEGRDRAFT_80373"/>
<keyword evidence="7" id="KW-0057">Aromatic amino acid biosynthesis</keyword>
<dbReference type="eggNOG" id="KOG1395">
    <property type="taxonomic scope" value="Eukaryota"/>
</dbReference>
<dbReference type="Pfam" id="PF00291">
    <property type="entry name" value="PALP"/>
    <property type="match status" value="1"/>
</dbReference>
<proteinExistence type="inferred from homology"/>
<evidence type="ECO:0000313" key="12">
    <source>
        <dbReference type="Proteomes" id="UP000006671"/>
    </source>
</evidence>
<dbReference type="PANTHER" id="PTHR48077:SF3">
    <property type="entry name" value="TRYPTOPHAN SYNTHASE"/>
    <property type="match status" value="1"/>
</dbReference>
<dbReference type="PANTHER" id="PTHR48077">
    <property type="entry name" value="TRYPTOPHAN SYNTHASE-RELATED"/>
    <property type="match status" value="1"/>
</dbReference>
<dbReference type="GO" id="GO:0004834">
    <property type="term" value="F:tryptophan synthase activity"/>
    <property type="evidence" value="ECO:0007669"/>
    <property type="project" value="UniProtKB-EC"/>
</dbReference>
<feature type="domain" description="Tryptophan synthase beta chain-like PALP" evidence="10">
    <location>
        <begin position="87"/>
        <end position="410"/>
    </location>
</feature>
<dbReference type="InterPro" id="IPR036052">
    <property type="entry name" value="TrpB-like_PALP_sf"/>
</dbReference>
<evidence type="ECO:0000256" key="9">
    <source>
        <dbReference type="ARBA" id="ARBA00049047"/>
    </source>
</evidence>
<evidence type="ECO:0000256" key="7">
    <source>
        <dbReference type="ARBA" id="ARBA00023141"/>
    </source>
</evidence>
<name>D2VKV7_NAEGR</name>
<dbReference type="InterPro" id="IPR001926">
    <property type="entry name" value="TrpB-like_PALP"/>
</dbReference>
<keyword evidence="5" id="KW-0822">Tryptophan biosynthesis</keyword>
<dbReference type="HAMAP" id="MF_00133">
    <property type="entry name" value="Trp_synth_beta"/>
    <property type="match status" value="1"/>
</dbReference>
<evidence type="ECO:0000256" key="3">
    <source>
        <dbReference type="ARBA" id="ARBA00012043"/>
    </source>
</evidence>
<evidence type="ECO:0000259" key="10">
    <source>
        <dbReference type="Pfam" id="PF00291"/>
    </source>
</evidence>
<dbReference type="Gene3D" id="3.40.50.1100">
    <property type="match status" value="2"/>
</dbReference>
<dbReference type="FunCoup" id="D2VKV7">
    <property type="interactions" value="250"/>
</dbReference>
<evidence type="ECO:0000313" key="11">
    <source>
        <dbReference type="EMBL" id="EFC42510.1"/>
    </source>
</evidence>
<protein>
    <recommendedName>
        <fullName evidence="3">tryptophan synthase</fullName>
        <ecNumber evidence="3">4.2.1.20</ecNumber>
    </recommendedName>
</protein>
<dbReference type="FunFam" id="3.40.50.1100:FF:000004">
    <property type="entry name" value="Tryptophan synthase beta chain"/>
    <property type="match status" value="1"/>
</dbReference>
<evidence type="ECO:0000256" key="1">
    <source>
        <dbReference type="ARBA" id="ARBA00001933"/>
    </source>
</evidence>
<dbReference type="EC" id="4.2.1.20" evidence="3"/>
<dbReference type="EMBL" id="GG738879">
    <property type="protein sequence ID" value="EFC42510.1"/>
    <property type="molecule type" value="Genomic_DNA"/>
</dbReference>
<dbReference type="PIRSF" id="PIRSF001413">
    <property type="entry name" value="Trp_syn_beta"/>
    <property type="match status" value="1"/>
</dbReference>
<dbReference type="VEuPathDB" id="AmoebaDB:NAEGRDRAFT_80373"/>
<dbReference type="GO" id="GO:0005737">
    <property type="term" value="C:cytoplasm"/>
    <property type="evidence" value="ECO:0007669"/>
    <property type="project" value="TreeGrafter"/>
</dbReference>
<dbReference type="SUPFAM" id="SSF53686">
    <property type="entry name" value="Tryptophan synthase beta subunit-like PLP-dependent enzymes"/>
    <property type="match status" value="1"/>
</dbReference>
<dbReference type="RefSeq" id="XP_002675254.1">
    <property type="nucleotide sequence ID" value="XM_002675208.1"/>
</dbReference>
<keyword evidence="8" id="KW-0456">Lyase</keyword>
<accession>D2VKV7</accession>
<dbReference type="OrthoDB" id="10050244at2759"/>
<gene>
    <name evidence="11" type="ORF">NAEGRDRAFT_80373</name>
</gene>
<dbReference type="NCBIfam" id="TIGR00263">
    <property type="entry name" value="trpB"/>
    <property type="match status" value="1"/>
</dbReference>
<dbReference type="InParanoid" id="D2VKV7"/>
<dbReference type="STRING" id="5762.D2VKV7"/>
<dbReference type="AlphaFoldDB" id="D2VKV7"/>
<evidence type="ECO:0000256" key="5">
    <source>
        <dbReference type="ARBA" id="ARBA00022822"/>
    </source>
</evidence>
<evidence type="ECO:0000256" key="2">
    <source>
        <dbReference type="ARBA" id="ARBA00004733"/>
    </source>
</evidence>
<dbReference type="InterPro" id="IPR006654">
    <property type="entry name" value="Trp_synth_beta"/>
</dbReference>
<comment type="pathway">
    <text evidence="2">Amino-acid biosynthesis; L-tryptophan biosynthesis; L-tryptophan from chorismate: step 5/5.</text>
</comment>
<dbReference type="CDD" id="cd06446">
    <property type="entry name" value="Trp-synth_B"/>
    <property type="match status" value="1"/>
</dbReference>
<comment type="cofactor">
    <cofactor evidence="1">
        <name>pyridoxal 5'-phosphate</name>
        <dbReference type="ChEBI" id="CHEBI:597326"/>
    </cofactor>
</comment>
<dbReference type="Proteomes" id="UP000006671">
    <property type="component" value="Unassembled WGS sequence"/>
</dbReference>
<sequence>MSATANSQVDVQISKNGSVPNCIIADDYDEMNGIYGITKDESCQFGGCHVPPQLQKVLERLRDEFLKYKDDEEFNKEFRDLLRDFVGRPTPLSPARNFAKQLGTNAKIYLKREDTAHLGSHKINNCIGQILLAKRMGAKRIIAETGAGQHGSAVAAVCALFGNIECVIYMGAEDCRRQSLNVFRMQMLGAKVIPVTKGQGRLRDAVDEALGDLVQNYENTFYLLGSAVGPCPFPNMVKHFQSVISEESRQQILQAENKLPTMVIACVGGGSNAIGAFSHYLRKGEDEKVRLLGIEPIEAPTLTEGVPYILHGFKSLCLLDENGEPKKTYSVAAGLDYPSVGSIHSYLKSIGRCEYYTVSKKQVLEAFMLLSKSEGIIPALESSHALAYVVEMAKNNQLKDDDIVVVNLSGRGDKDVEQVYDMIKKGEFDYPLTL</sequence>
<dbReference type="InterPro" id="IPR023026">
    <property type="entry name" value="Trp_synth_beta/beta-like"/>
</dbReference>
<keyword evidence="12" id="KW-1185">Reference proteome</keyword>
<keyword evidence="4" id="KW-0028">Amino-acid biosynthesis</keyword>
<evidence type="ECO:0000256" key="6">
    <source>
        <dbReference type="ARBA" id="ARBA00022898"/>
    </source>
</evidence>
<evidence type="ECO:0000256" key="4">
    <source>
        <dbReference type="ARBA" id="ARBA00022605"/>
    </source>
</evidence>
<organism evidence="12">
    <name type="scientific">Naegleria gruberi</name>
    <name type="common">Amoeba</name>
    <dbReference type="NCBI Taxonomy" id="5762"/>
    <lineage>
        <taxon>Eukaryota</taxon>
        <taxon>Discoba</taxon>
        <taxon>Heterolobosea</taxon>
        <taxon>Tetramitia</taxon>
        <taxon>Eutetramitia</taxon>
        <taxon>Vahlkampfiidae</taxon>
        <taxon>Naegleria</taxon>
    </lineage>
</organism>